<dbReference type="PANTHER" id="PTHR15811:SF5">
    <property type="entry name" value="MTH938 DOMAIN-CONTAINING PROTEIN"/>
    <property type="match status" value="1"/>
</dbReference>
<dbReference type="InterPro" id="IPR006439">
    <property type="entry name" value="HAD-SF_hydro_IA"/>
</dbReference>
<reference evidence="1 2" key="1">
    <citation type="submission" date="2021-01" db="EMBL/GenBank/DDBJ databases">
        <title>Whole genome shotgun sequence of Plantactinospora endophytica NBRC 110450.</title>
        <authorList>
            <person name="Komaki H."/>
            <person name="Tamura T."/>
        </authorList>
    </citation>
    <scope>NUCLEOTIDE SEQUENCE [LARGE SCALE GENOMIC DNA]</scope>
    <source>
        <strain evidence="1 2">NBRC 110450</strain>
    </source>
</reference>
<dbReference type="CDD" id="cd05126">
    <property type="entry name" value="Mth938"/>
    <property type="match status" value="1"/>
</dbReference>
<dbReference type="Gene3D" id="1.10.150.240">
    <property type="entry name" value="Putative phosphatase, domain 2"/>
    <property type="match status" value="1"/>
</dbReference>
<dbReference type="InterPro" id="IPR036412">
    <property type="entry name" value="HAD-like_sf"/>
</dbReference>
<evidence type="ECO:0008006" key="3">
    <source>
        <dbReference type="Google" id="ProtNLM"/>
    </source>
</evidence>
<dbReference type="Pfam" id="PF04430">
    <property type="entry name" value="DUF498"/>
    <property type="match status" value="1"/>
</dbReference>
<dbReference type="Pfam" id="PF00702">
    <property type="entry name" value="Hydrolase"/>
    <property type="match status" value="1"/>
</dbReference>
<gene>
    <name evidence="1" type="ORF">Pen02_57900</name>
</gene>
<dbReference type="Proteomes" id="UP000646749">
    <property type="component" value="Unassembled WGS sequence"/>
</dbReference>
<organism evidence="1 2">
    <name type="scientific">Plantactinospora endophytica</name>
    <dbReference type="NCBI Taxonomy" id="673535"/>
    <lineage>
        <taxon>Bacteria</taxon>
        <taxon>Bacillati</taxon>
        <taxon>Actinomycetota</taxon>
        <taxon>Actinomycetes</taxon>
        <taxon>Micromonosporales</taxon>
        <taxon>Micromonosporaceae</taxon>
        <taxon>Plantactinospora</taxon>
    </lineage>
</organism>
<dbReference type="Gene3D" id="3.40.1230.10">
    <property type="entry name" value="MTH938-like"/>
    <property type="match status" value="1"/>
</dbReference>
<keyword evidence="2" id="KW-1185">Reference proteome</keyword>
<accession>A0ABQ4E816</accession>
<dbReference type="InterPro" id="IPR036748">
    <property type="entry name" value="MTH938-like_sf"/>
</dbReference>
<dbReference type="InterPro" id="IPR023198">
    <property type="entry name" value="PGP-like_dom2"/>
</dbReference>
<dbReference type="EMBL" id="BONW01000030">
    <property type="protein sequence ID" value="GIG90854.1"/>
    <property type="molecule type" value="Genomic_DNA"/>
</dbReference>
<dbReference type="SUPFAM" id="SSF56784">
    <property type="entry name" value="HAD-like"/>
    <property type="match status" value="1"/>
</dbReference>
<dbReference type="InterPro" id="IPR023214">
    <property type="entry name" value="HAD_sf"/>
</dbReference>
<dbReference type="NCBIfam" id="TIGR01509">
    <property type="entry name" value="HAD-SF-IA-v3"/>
    <property type="match status" value="1"/>
</dbReference>
<evidence type="ECO:0000313" key="2">
    <source>
        <dbReference type="Proteomes" id="UP000646749"/>
    </source>
</evidence>
<dbReference type="Gene3D" id="3.40.50.1000">
    <property type="entry name" value="HAD superfamily/HAD-like"/>
    <property type="match status" value="1"/>
</dbReference>
<dbReference type="SUPFAM" id="SSF64076">
    <property type="entry name" value="MTH938-like"/>
    <property type="match status" value="1"/>
</dbReference>
<dbReference type="InterPro" id="IPR007523">
    <property type="entry name" value="NDUFAF3/AAMDC"/>
</dbReference>
<name>A0ABQ4E816_9ACTN</name>
<protein>
    <recommendedName>
        <fullName evidence="3">HAD family hydrolase</fullName>
    </recommendedName>
</protein>
<dbReference type="PANTHER" id="PTHR15811">
    <property type="entry name" value="MTH938 DOMAIN-CONTAINING PROTEIN"/>
    <property type="match status" value="1"/>
</dbReference>
<dbReference type="InterPro" id="IPR034096">
    <property type="entry name" value="AAMDC"/>
</dbReference>
<proteinExistence type="predicted"/>
<sequence>MDSEPVWERVRRRYVDVSGGRWQPDTQRRLMGMNTEEWTRYLGELGVPGGAEKIATDVIDAMAEEYRTHLPVIDGAPEVVRRLGRHWPLGLASSSPRRLIDVALAAMELTDEFRVTLSTEEVARGKPAPDAYLEVARRLGVPADRCVAVEDSSNGVRSAAAAGMRVAAVPHGSYPLDPDAEQLAALVLSHVTELTEETVPPARSPRIQQVDWGRMTVDGLGEGKDFKLYPGGGRPWDWSETGTRHEPGIQPADVEELLDHGATQVVLSEGFDGRLRVDPATLLFLQERAVDVHVARTGEAVELYNTLAAREPVGGLFHSTC</sequence>
<comment type="caution">
    <text evidence="1">The sequence shown here is derived from an EMBL/GenBank/DDBJ whole genome shotgun (WGS) entry which is preliminary data.</text>
</comment>
<evidence type="ECO:0000313" key="1">
    <source>
        <dbReference type="EMBL" id="GIG90854.1"/>
    </source>
</evidence>